<name>A0A8J2L8M4_9HEXA</name>
<sequence length="42" mass="4866">MPCSCCRCSLRQNKLGIIPNYWETNINIRRLPRAFLEVATSP</sequence>
<proteinExistence type="predicted"/>
<dbReference type="Proteomes" id="UP000708208">
    <property type="component" value="Unassembled WGS sequence"/>
</dbReference>
<organism evidence="1 2">
    <name type="scientific">Allacma fusca</name>
    <dbReference type="NCBI Taxonomy" id="39272"/>
    <lineage>
        <taxon>Eukaryota</taxon>
        <taxon>Metazoa</taxon>
        <taxon>Ecdysozoa</taxon>
        <taxon>Arthropoda</taxon>
        <taxon>Hexapoda</taxon>
        <taxon>Collembola</taxon>
        <taxon>Symphypleona</taxon>
        <taxon>Sminthuridae</taxon>
        <taxon>Allacma</taxon>
    </lineage>
</organism>
<evidence type="ECO:0000313" key="2">
    <source>
        <dbReference type="Proteomes" id="UP000708208"/>
    </source>
</evidence>
<comment type="caution">
    <text evidence="1">The sequence shown here is derived from an EMBL/GenBank/DDBJ whole genome shotgun (WGS) entry which is preliminary data.</text>
</comment>
<dbReference type="EMBL" id="CAJVCH010403094">
    <property type="protein sequence ID" value="CAG7817774.1"/>
    <property type="molecule type" value="Genomic_DNA"/>
</dbReference>
<gene>
    <name evidence="1" type="ORF">AFUS01_LOCUS28321</name>
</gene>
<dbReference type="AlphaFoldDB" id="A0A8J2L8M4"/>
<reference evidence="1" key="1">
    <citation type="submission" date="2021-06" db="EMBL/GenBank/DDBJ databases">
        <authorList>
            <person name="Hodson N. C."/>
            <person name="Mongue J. A."/>
            <person name="Jaron S. K."/>
        </authorList>
    </citation>
    <scope>NUCLEOTIDE SEQUENCE</scope>
</reference>
<evidence type="ECO:0000313" key="1">
    <source>
        <dbReference type="EMBL" id="CAG7817774.1"/>
    </source>
</evidence>
<protein>
    <submittedName>
        <fullName evidence="1">Uncharacterized protein</fullName>
    </submittedName>
</protein>
<accession>A0A8J2L8M4</accession>
<feature type="non-terminal residue" evidence="1">
    <location>
        <position position="1"/>
    </location>
</feature>
<keyword evidence="2" id="KW-1185">Reference proteome</keyword>